<organism evidence="1 2">
    <name type="scientific">Penicillium camemberti (strain FM 013)</name>
    <dbReference type="NCBI Taxonomy" id="1429867"/>
    <lineage>
        <taxon>Eukaryota</taxon>
        <taxon>Fungi</taxon>
        <taxon>Dikarya</taxon>
        <taxon>Ascomycota</taxon>
        <taxon>Pezizomycotina</taxon>
        <taxon>Eurotiomycetes</taxon>
        <taxon>Eurotiomycetidae</taxon>
        <taxon>Eurotiales</taxon>
        <taxon>Aspergillaceae</taxon>
        <taxon>Penicillium</taxon>
    </lineage>
</organism>
<proteinExistence type="predicted"/>
<dbReference type="EMBL" id="HG793139">
    <property type="protein sequence ID" value="CRL21663.1"/>
    <property type="molecule type" value="Genomic_DNA"/>
</dbReference>
<protein>
    <submittedName>
        <fullName evidence="1">Str. FM013</fullName>
    </submittedName>
</protein>
<reference evidence="1 2" key="1">
    <citation type="journal article" date="2014" name="Nat. Commun.">
        <title>Multiple recent horizontal transfers of a large genomic region in cheese making fungi.</title>
        <authorList>
            <person name="Cheeseman K."/>
            <person name="Ropars J."/>
            <person name="Renault P."/>
            <person name="Dupont J."/>
            <person name="Gouzy J."/>
            <person name="Branca A."/>
            <person name="Abraham A.L."/>
            <person name="Ceppi M."/>
            <person name="Conseiller E."/>
            <person name="Debuchy R."/>
            <person name="Malagnac F."/>
            <person name="Goarin A."/>
            <person name="Silar P."/>
            <person name="Lacoste S."/>
            <person name="Sallet E."/>
            <person name="Bensimon A."/>
            <person name="Giraud T."/>
            <person name="Brygoo Y."/>
        </authorList>
    </citation>
    <scope>NUCLEOTIDE SEQUENCE [LARGE SCALE GENOMIC DNA]</scope>
    <source>
        <strain evidence="2">FM 013</strain>
    </source>
</reference>
<accession>A0A0G4P5R4</accession>
<dbReference type="AlphaFoldDB" id="A0A0G4P5R4"/>
<gene>
    <name evidence="1" type="ORF">PCAMFM013_S006g000203</name>
</gene>
<sequence length="66" mass="7424">MKGRCRVLLLRSPYHDINTPRGQSGCFFRCSDRVAKFFSPSTGMHQCLISTNFPVDHGFTSLLCKG</sequence>
<evidence type="ECO:0000313" key="1">
    <source>
        <dbReference type="EMBL" id="CRL21663.1"/>
    </source>
</evidence>
<keyword evidence="2" id="KW-1185">Reference proteome</keyword>
<name>A0A0G4P5R4_PENC3</name>
<dbReference type="Proteomes" id="UP000053732">
    <property type="component" value="Unassembled WGS sequence"/>
</dbReference>
<evidence type="ECO:0000313" key="2">
    <source>
        <dbReference type="Proteomes" id="UP000053732"/>
    </source>
</evidence>